<dbReference type="AlphaFoldDB" id="A0A2K9ITZ2"/>
<keyword evidence="4 5" id="KW-0472">Membrane</keyword>
<dbReference type="RefSeq" id="WP_101932375.1">
    <property type="nucleotide sequence ID" value="NZ_CP018622.1"/>
</dbReference>
<feature type="transmembrane region" description="Helical" evidence="5">
    <location>
        <begin position="281"/>
        <end position="309"/>
    </location>
</feature>
<feature type="transmembrane region" description="Helical" evidence="5">
    <location>
        <begin position="51"/>
        <end position="71"/>
    </location>
</feature>
<dbReference type="Pfam" id="PF01566">
    <property type="entry name" value="Nramp"/>
    <property type="match status" value="1"/>
</dbReference>
<evidence type="ECO:0000313" key="6">
    <source>
        <dbReference type="EMBL" id="AUJ23237.1"/>
    </source>
</evidence>
<proteinExistence type="predicted"/>
<feature type="transmembrane region" description="Helical" evidence="5">
    <location>
        <begin position="91"/>
        <end position="112"/>
    </location>
</feature>
<dbReference type="PANTHER" id="PTHR11706:SF2">
    <property type="entry name" value="TRANSPORTER PROTEIN"/>
    <property type="match status" value="1"/>
</dbReference>
<protein>
    <submittedName>
        <fullName evidence="6">Manganese transport protein MntH</fullName>
    </submittedName>
</protein>
<evidence type="ECO:0000256" key="2">
    <source>
        <dbReference type="ARBA" id="ARBA00022692"/>
    </source>
</evidence>
<comment type="subcellular location">
    <subcellularLocation>
        <location evidence="1">Membrane</location>
        <topology evidence="1">Multi-pass membrane protein</topology>
    </subcellularLocation>
</comment>
<organism evidence="6 7">
    <name type="scientific">Virgibacillus dokdonensis</name>
    <dbReference type="NCBI Taxonomy" id="302167"/>
    <lineage>
        <taxon>Bacteria</taxon>
        <taxon>Bacillati</taxon>
        <taxon>Bacillota</taxon>
        <taxon>Bacilli</taxon>
        <taxon>Bacillales</taxon>
        <taxon>Bacillaceae</taxon>
        <taxon>Virgibacillus</taxon>
    </lineage>
</organism>
<name>A0A2K9ITZ2_9BACI</name>
<feature type="transmembrane region" description="Helical" evidence="5">
    <location>
        <begin position="344"/>
        <end position="367"/>
    </location>
</feature>
<accession>A0A2K9ITZ2</accession>
<feature type="transmembrane region" description="Helical" evidence="5">
    <location>
        <begin position="379"/>
        <end position="402"/>
    </location>
</feature>
<dbReference type="GO" id="GO:0015086">
    <property type="term" value="F:cadmium ion transmembrane transporter activity"/>
    <property type="evidence" value="ECO:0007669"/>
    <property type="project" value="TreeGrafter"/>
</dbReference>
<feature type="transmembrane region" description="Helical" evidence="5">
    <location>
        <begin position="157"/>
        <end position="174"/>
    </location>
</feature>
<evidence type="ECO:0000256" key="4">
    <source>
        <dbReference type="ARBA" id="ARBA00023136"/>
    </source>
</evidence>
<dbReference type="KEGG" id="vpn:A21D_00122"/>
<evidence type="ECO:0000256" key="5">
    <source>
        <dbReference type="SAM" id="Phobius"/>
    </source>
</evidence>
<dbReference type="InterPro" id="IPR001046">
    <property type="entry name" value="NRAMP_fam"/>
</dbReference>
<evidence type="ECO:0000313" key="7">
    <source>
        <dbReference type="Proteomes" id="UP000234237"/>
    </source>
</evidence>
<dbReference type="GO" id="GO:0005384">
    <property type="term" value="F:manganese ion transmembrane transporter activity"/>
    <property type="evidence" value="ECO:0007669"/>
    <property type="project" value="TreeGrafter"/>
</dbReference>
<dbReference type="PANTHER" id="PTHR11706">
    <property type="entry name" value="SOLUTE CARRIER PROTEIN FAMILY 11 MEMBER"/>
    <property type="match status" value="1"/>
</dbReference>
<dbReference type="GO" id="GO:0034755">
    <property type="term" value="P:iron ion transmembrane transport"/>
    <property type="evidence" value="ECO:0007669"/>
    <property type="project" value="TreeGrafter"/>
</dbReference>
<feature type="transmembrane region" description="Helical" evidence="5">
    <location>
        <begin position="321"/>
        <end position="338"/>
    </location>
</feature>
<keyword evidence="3 5" id="KW-1133">Transmembrane helix</keyword>
<dbReference type="EMBL" id="CP018622">
    <property type="protein sequence ID" value="AUJ23237.1"/>
    <property type="molecule type" value="Genomic_DNA"/>
</dbReference>
<feature type="transmembrane region" description="Helical" evidence="5">
    <location>
        <begin position="236"/>
        <end position="261"/>
    </location>
</feature>
<dbReference type="Proteomes" id="UP000234237">
    <property type="component" value="Chromosome"/>
</dbReference>
<feature type="transmembrane region" description="Helical" evidence="5">
    <location>
        <begin position="124"/>
        <end position="145"/>
    </location>
</feature>
<evidence type="ECO:0000256" key="1">
    <source>
        <dbReference type="ARBA" id="ARBA00004141"/>
    </source>
</evidence>
<gene>
    <name evidence="6" type="ORF">A21D_00122</name>
</gene>
<evidence type="ECO:0000256" key="3">
    <source>
        <dbReference type="ARBA" id="ARBA00022989"/>
    </source>
</evidence>
<sequence>MTAKKIHSQLETKKVKKKSNRSILLGAAFLMATSSVGPGFLTQTTVFTQQLAASFAFVIFVSLLLDVFAQLNIWRIIAVTELRGQEIANKVLPGLGIILAILIVLGGLAFNIGNVAGTGLGLNAMLGLNPIYGAIISAIFAILIFTIKEASKAMDKVVQVAGFIMILLMLYVAFKTSPPVGEVIINTVKPEKISMYAIITLVGGTVGGYITFAGGHRLLDAGIKGEKNLSYVTKSSITGIVVTGVMRVALFLAVLGVISQGLSIDPSNPPASVFQLALGDIGYRLFGVIMWAAAITSIVGAAYTSVSFIRSFSPVIEKYHNWITILFIIISTATFAFIGKPVQMLILVGALNALILPLALGTLLVAANKKKIVGSYKHPLWLTITGGIVVVLMSYLGILTMVEQIPLFLEKLG</sequence>
<dbReference type="GO" id="GO:0005886">
    <property type="term" value="C:plasma membrane"/>
    <property type="evidence" value="ECO:0007669"/>
    <property type="project" value="TreeGrafter"/>
</dbReference>
<dbReference type="STRING" id="302167.GCA_900166595_02978"/>
<keyword evidence="2 5" id="KW-0812">Transmembrane</keyword>
<feature type="transmembrane region" description="Helical" evidence="5">
    <location>
        <begin position="194"/>
        <end position="215"/>
    </location>
</feature>
<reference evidence="7" key="1">
    <citation type="submission" date="2016-11" db="EMBL/GenBank/DDBJ databases">
        <title>Complete genome sequence of Virgibacillus pantothenticus 21D, a halophilic bacterium isolated from the deep hypersaline anoxic basin Discovery in the Mediterranean Sea.</title>
        <authorList>
            <person name="Zeaiter Z."/>
            <person name="Booth J.M."/>
            <person name="Prosdocimi E.M."/>
            <person name="Mapelli F."/>
            <person name="Fusi M."/>
            <person name="Daffonchio D."/>
            <person name="Borin S."/>
            <person name="Crotti E."/>
        </authorList>
    </citation>
    <scope>NUCLEOTIDE SEQUENCE [LARGE SCALE GENOMIC DNA]</scope>
    <source>
        <strain evidence="7">21D</strain>
    </source>
</reference>